<reference evidence="1" key="1">
    <citation type="journal article" date="2022" name="bioRxiv">
        <title>Sequencing and chromosome-scale assembly of the giantPleurodeles waltlgenome.</title>
        <authorList>
            <person name="Brown T."/>
            <person name="Elewa A."/>
            <person name="Iarovenko S."/>
            <person name="Subramanian E."/>
            <person name="Araus A.J."/>
            <person name="Petzold A."/>
            <person name="Susuki M."/>
            <person name="Suzuki K.-i.T."/>
            <person name="Hayashi T."/>
            <person name="Toyoda A."/>
            <person name="Oliveira C."/>
            <person name="Osipova E."/>
            <person name="Leigh N.D."/>
            <person name="Simon A."/>
            <person name="Yun M.H."/>
        </authorList>
    </citation>
    <scope>NUCLEOTIDE SEQUENCE</scope>
    <source>
        <strain evidence="1">20211129_DDA</strain>
        <tissue evidence="1">Liver</tissue>
    </source>
</reference>
<evidence type="ECO:0000313" key="2">
    <source>
        <dbReference type="Proteomes" id="UP001066276"/>
    </source>
</evidence>
<proteinExistence type="predicted"/>
<evidence type="ECO:0000313" key="1">
    <source>
        <dbReference type="EMBL" id="KAJ1136391.1"/>
    </source>
</evidence>
<accession>A0AAV7QAF0</accession>
<protein>
    <submittedName>
        <fullName evidence="1">Uncharacterized protein</fullName>
    </submittedName>
</protein>
<dbReference type="Proteomes" id="UP001066276">
    <property type="component" value="Chromosome 6"/>
</dbReference>
<dbReference type="EMBL" id="JANPWB010000010">
    <property type="protein sequence ID" value="KAJ1136391.1"/>
    <property type="molecule type" value="Genomic_DNA"/>
</dbReference>
<dbReference type="AlphaFoldDB" id="A0AAV7QAF0"/>
<organism evidence="1 2">
    <name type="scientific">Pleurodeles waltl</name>
    <name type="common">Iberian ribbed newt</name>
    <dbReference type="NCBI Taxonomy" id="8319"/>
    <lineage>
        <taxon>Eukaryota</taxon>
        <taxon>Metazoa</taxon>
        <taxon>Chordata</taxon>
        <taxon>Craniata</taxon>
        <taxon>Vertebrata</taxon>
        <taxon>Euteleostomi</taxon>
        <taxon>Amphibia</taxon>
        <taxon>Batrachia</taxon>
        <taxon>Caudata</taxon>
        <taxon>Salamandroidea</taxon>
        <taxon>Salamandridae</taxon>
        <taxon>Pleurodelinae</taxon>
        <taxon>Pleurodeles</taxon>
    </lineage>
</organism>
<keyword evidence="2" id="KW-1185">Reference proteome</keyword>
<comment type="caution">
    <text evidence="1">The sequence shown here is derived from an EMBL/GenBank/DDBJ whole genome shotgun (WGS) entry which is preliminary data.</text>
</comment>
<name>A0AAV7QAF0_PLEWA</name>
<sequence>MTLSLCLPNHVGDPKLEEVALPWRSCDCGGLDSEVPLRRPGSGLSCLERTRTGARTLRAHRPGCLAVCGLMRPDGNAH</sequence>
<gene>
    <name evidence="1" type="ORF">NDU88_002808</name>
</gene>